<dbReference type="RefSeq" id="WP_054278029.1">
    <property type="nucleotide sequence ID" value="NZ_LHQM01000003.1"/>
</dbReference>
<feature type="active site" description="For OMPdecase activity" evidence="10">
    <location>
        <position position="63"/>
    </location>
</feature>
<feature type="active site" description="Proton donor" evidence="9">
    <location>
        <position position="63"/>
    </location>
</feature>
<evidence type="ECO:0000256" key="1">
    <source>
        <dbReference type="ARBA" id="ARBA00002356"/>
    </source>
</evidence>
<dbReference type="InterPro" id="IPR001754">
    <property type="entry name" value="OMPdeCOase_dom"/>
</dbReference>
<dbReference type="GO" id="GO:0006207">
    <property type="term" value="P:'de novo' pyrimidine nucleobase biosynthetic process"/>
    <property type="evidence" value="ECO:0007669"/>
    <property type="project" value="InterPro"/>
</dbReference>
<keyword evidence="5 9" id="KW-0665">Pyrimidine biosynthesis</keyword>
<dbReference type="NCBIfam" id="NF001273">
    <property type="entry name" value="PRK00230.1"/>
    <property type="match status" value="1"/>
</dbReference>
<dbReference type="AlphaFoldDB" id="A0A0P6STH3"/>
<dbReference type="InterPro" id="IPR047596">
    <property type="entry name" value="OMPdecase_bac"/>
</dbReference>
<dbReference type="PANTHER" id="PTHR32119:SF2">
    <property type="entry name" value="OROTIDINE 5'-PHOSPHATE DECARBOXYLASE"/>
    <property type="match status" value="1"/>
</dbReference>
<keyword evidence="15" id="KW-1185">Reference proteome</keyword>
<proteinExistence type="inferred from homology"/>
<evidence type="ECO:0000256" key="9">
    <source>
        <dbReference type="HAMAP-Rule" id="MF_01200"/>
    </source>
</evidence>
<feature type="binding site" evidence="9 11">
    <location>
        <position position="117"/>
    </location>
    <ligand>
        <name>substrate</name>
    </ligand>
</feature>
<comment type="catalytic activity">
    <reaction evidence="7 9 12">
        <text>orotidine 5'-phosphate + H(+) = UMP + CO2</text>
        <dbReference type="Rhea" id="RHEA:11596"/>
        <dbReference type="ChEBI" id="CHEBI:15378"/>
        <dbReference type="ChEBI" id="CHEBI:16526"/>
        <dbReference type="ChEBI" id="CHEBI:57538"/>
        <dbReference type="ChEBI" id="CHEBI:57865"/>
        <dbReference type="EC" id="4.1.1.23"/>
    </reaction>
</comment>
<reference evidence="14 15" key="1">
    <citation type="submission" date="2015-08" db="EMBL/GenBank/DDBJ databases">
        <title>Genome sequence of Streptococcus phocae subsp. phocae ATCC 51973T isolated from liver specimen obtained from seal.</title>
        <authorList>
            <person name="Avendano-Herrera R."/>
        </authorList>
    </citation>
    <scope>NUCLEOTIDE SEQUENCE [LARGE SCALE GENOMIC DNA]</scope>
    <source>
        <strain evidence="14 15">ATCC 51973</strain>
    </source>
</reference>
<feature type="binding site" evidence="9 11">
    <location>
        <position position="209"/>
    </location>
    <ligand>
        <name>substrate</name>
    </ligand>
</feature>
<feature type="active site" description="For OMPdecase activity" evidence="10">
    <location>
        <position position="66"/>
    </location>
</feature>
<evidence type="ECO:0000256" key="7">
    <source>
        <dbReference type="ARBA" id="ARBA00049157"/>
    </source>
</evidence>
<feature type="binding site" evidence="9 11">
    <location>
        <position position="11"/>
    </location>
    <ligand>
        <name>substrate</name>
    </ligand>
</feature>
<evidence type="ECO:0000256" key="8">
    <source>
        <dbReference type="ARBA" id="ARBA00061012"/>
    </source>
</evidence>
<evidence type="ECO:0000256" key="10">
    <source>
        <dbReference type="PIRSR" id="PIRSR614732-1"/>
    </source>
</evidence>
<feature type="binding site" evidence="9 11">
    <location>
        <position position="179"/>
    </location>
    <ligand>
        <name>substrate</name>
    </ligand>
</feature>
<dbReference type="EC" id="4.1.1.23" evidence="9"/>
<dbReference type="HAMAP" id="MF_01200_B">
    <property type="entry name" value="OMPdecase_type1_B"/>
    <property type="match status" value="1"/>
</dbReference>
<protein>
    <recommendedName>
        <fullName evidence="9">Orotidine 5'-phosphate decarboxylase</fullName>
        <ecNumber evidence="9">4.1.1.23</ecNumber>
    </recommendedName>
    <alternativeName>
        <fullName evidence="9">OMP decarboxylase</fullName>
        <shortName evidence="9">OMPDCase</shortName>
        <shortName evidence="9">OMPdecase</shortName>
    </alternativeName>
</protein>
<evidence type="ECO:0000256" key="5">
    <source>
        <dbReference type="ARBA" id="ARBA00022975"/>
    </source>
</evidence>
<feature type="domain" description="Orotidine 5'-phosphate decarboxylase" evidence="13">
    <location>
        <begin position="5"/>
        <end position="224"/>
    </location>
</feature>
<dbReference type="EMBL" id="LHQM01000003">
    <property type="protein sequence ID" value="KPJ23111.1"/>
    <property type="molecule type" value="Genomic_DNA"/>
</dbReference>
<dbReference type="PANTHER" id="PTHR32119">
    <property type="entry name" value="OROTIDINE 5'-PHOSPHATE DECARBOXYLASE"/>
    <property type="match status" value="1"/>
</dbReference>
<dbReference type="UniPathway" id="UPA00070">
    <property type="reaction ID" value="UER00120"/>
</dbReference>
<comment type="function">
    <text evidence="1 9">Catalyzes the decarboxylation of orotidine 5'-monophosphate (OMP) to uridine 5'-monophosphate (UMP).</text>
</comment>
<dbReference type="STRING" id="119224.AKK44_00355"/>
<dbReference type="InterPro" id="IPR011060">
    <property type="entry name" value="RibuloseP-bd_barrel"/>
</dbReference>
<dbReference type="Gene3D" id="3.20.20.70">
    <property type="entry name" value="Aldolase class I"/>
    <property type="match status" value="1"/>
</dbReference>
<dbReference type="CDD" id="cd04725">
    <property type="entry name" value="OMP_decarboxylase_like"/>
    <property type="match status" value="1"/>
</dbReference>
<feature type="binding site" evidence="9 11">
    <location>
        <position position="34"/>
    </location>
    <ligand>
        <name>substrate</name>
    </ligand>
</feature>
<comment type="subunit">
    <text evidence="3 9">Homodimer.</text>
</comment>
<keyword evidence="6 9" id="KW-0456">Lyase</keyword>
<dbReference type="PATRIC" id="fig|119224.3.peg.798"/>
<evidence type="ECO:0000256" key="4">
    <source>
        <dbReference type="ARBA" id="ARBA00022793"/>
    </source>
</evidence>
<dbReference type="GO" id="GO:0004590">
    <property type="term" value="F:orotidine-5'-phosphate decarboxylase activity"/>
    <property type="evidence" value="ECO:0007669"/>
    <property type="project" value="UniProtKB-UniRule"/>
</dbReference>
<comment type="similarity">
    <text evidence="8 9">Belongs to the OMP decarboxylase family. Type 1 subfamily.</text>
</comment>
<comment type="pathway">
    <text evidence="2 9 12">Pyrimidine metabolism; UMP biosynthesis via de novo pathway; UMP from orotate: step 2/2.</text>
</comment>
<dbReference type="PROSITE" id="PS00156">
    <property type="entry name" value="OMPDECASE"/>
    <property type="match status" value="1"/>
</dbReference>
<dbReference type="SUPFAM" id="SSF51366">
    <property type="entry name" value="Ribulose-phoshate binding barrel"/>
    <property type="match status" value="1"/>
</dbReference>
<feature type="active site" description="For OMPdecase activity" evidence="10">
    <location>
        <position position="61"/>
    </location>
</feature>
<evidence type="ECO:0000313" key="15">
    <source>
        <dbReference type="Proteomes" id="UP000049578"/>
    </source>
</evidence>
<dbReference type="FunFam" id="3.20.20.70:FF:000015">
    <property type="entry name" value="Orotidine 5'-phosphate decarboxylase"/>
    <property type="match status" value="1"/>
</dbReference>
<dbReference type="GO" id="GO:0044205">
    <property type="term" value="P:'de novo' UMP biosynthetic process"/>
    <property type="evidence" value="ECO:0007669"/>
    <property type="project" value="UniProtKB-UniRule"/>
</dbReference>
<evidence type="ECO:0000256" key="3">
    <source>
        <dbReference type="ARBA" id="ARBA00011738"/>
    </source>
</evidence>
<feature type="binding site" evidence="9">
    <location>
        <begin position="61"/>
        <end position="70"/>
    </location>
    <ligand>
        <name>substrate</name>
    </ligand>
</feature>
<keyword evidence="4 9" id="KW-0210">Decarboxylase</keyword>
<organism evidence="14 15">
    <name type="scientific">Streptococcus phocae</name>
    <dbReference type="NCBI Taxonomy" id="119224"/>
    <lineage>
        <taxon>Bacteria</taxon>
        <taxon>Bacillati</taxon>
        <taxon>Bacillota</taxon>
        <taxon>Bacilli</taxon>
        <taxon>Lactobacillales</taxon>
        <taxon>Streptococcaceae</taxon>
        <taxon>Streptococcus</taxon>
    </lineage>
</organism>
<feature type="binding site" evidence="9 11">
    <location>
        <position position="208"/>
    </location>
    <ligand>
        <name>substrate</name>
    </ligand>
</feature>
<evidence type="ECO:0000259" key="13">
    <source>
        <dbReference type="SMART" id="SM00934"/>
    </source>
</evidence>
<dbReference type="InterPro" id="IPR013785">
    <property type="entry name" value="Aldolase_TIM"/>
</dbReference>
<sequence>MREPRPIIALDFPSAADVKTFLARFPETESLYVKIGMELYYSEGPSIVQYVKSLGHQIFLDLKLHDIPNTVASAMNVLGRLGIDMTTVQAAGGIDMMKAARQGLGNGPTLIAVTQLTSTSQEQMQKEQNIQSTLLESVVHYAKCAVEAGLDGVVCSAQEVEAIKLATSSDFVCLTPGIRPKGTAVGDQKRVMSPSQARAIGSDYIVVGRPITQALDPLSAYQAIKAEWNASPTQHTLSQK</sequence>
<comment type="caution">
    <text evidence="14">The sequence shown here is derived from an EMBL/GenBank/DDBJ whole genome shotgun (WGS) entry which is preliminary data.</text>
</comment>
<gene>
    <name evidence="9" type="primary">pyrF</name>
    <name evidence="14" type="ORF">AKK44_00355</name>
</gene>
<accession>A0A0P6STH3</accession>
<dbReference type="NCBIfam" id="TIGR01740">
    <property type="entry name" value="pyrF"/>
    <property type="match status" value="1"/>
</dbReference>
<dbReference type="InterPro" id="IPR014732">
    <property type="entry name" value="OMPdecase"/>
</dbReference>
<evidence type="ECO:0000313" key="14">
    <source>
        <dbReference type="EMBL" id="KPJ23111.1"/>
    </source>
</evidence>
<dbReference type="SMART" id="SM00934">
    <property type="entry name" value="OMPdecase"/>
    <property type="match status" value="1"/>
</dbReference>
<dbReference type="Pfam" id="PF00215">
    <property type="entry name" value="OMPdecase"/>
    <property type="match status" value="1"/>
</dbReference>
<dbReference type="Proteomes" id="UP000049578">
    <property type="component" value="Unassembled WGS sequence"/>
</dbReference>
<name>A0A0P6STH3_9STRE</name>
<dbReference type="GO" id="GO:0005829">
    <property type="term" value="C:cytosol"/>
    <property type="evidence" value="ECO:0007669"/>
    <property type="project" value="TreeGrafter"/>
</dbReference>
<evidence type="ECO:0000256" key="6">
    <source>
        <dbReference type="ARBA" id="ARBA00023239"/>
    </source>
</evidence>
<dbReference type="InterPro" id="IPR018089">
    <property type="entry name" value="OMPdecase_AS"/>
</dbReference>
<feature type="binding site" evidence="9 11">
    <location>
        <position position="188"/>
    </location>
    <ligand>
        <name>substrate</name>
    </ligand>
</feature>
<evidence type="ECO:0000256" key="2">
    <source>
        <dbReference type="ARBA" id="ARBA00004861"/>
    </source>
</evidence>
<evidence type="ECO:0000256" key="11">
    <source>
        <dbReference type="PIRSR" id="PIRSR614732-2"/>
    </source>
</evidence>
<evidence type="ECO:0000256" key="12">
    <source>
        <dbReference type="RuleBase" id="RU000512"/>
    </source>
</evidence>